<dbReference type="EMBL" id="ML213606">
    <property type="protein sequence ID" value="TFK37867.1"/>
    <property type="molecule type" value="Genomic_DNA"/>
</dbReference>
<dbReference type="OrthoDB" id="3058608at2759"/>
<reference evidence="2 3" key="1">
    <citation type="journal article" date="2019" name="Nat. Ecol. Evol.">
        <title>Megaphylogeny resolves global patterns of mushroom evolution.</title>
        <authorList>
            <person name="Varga T."/>
            <person name="Krizsan K."/>
            <person name="Foldi C."/>
            <person name="Dima B."/>
            <person name="Sanchez-Garcia M."/>
            <person name="Sanchez-Ramirez S."/>
            <person name="Szollosi G.J."/>
            <person name="Szarkandi J.G."/>
            <person name="Papp V."/>
            <person name="Albert L."/>
            <person name="Andreopoulos W."/>
            <person name="Angelini C."/>
            <person name="Antonin V."/>
            <person name="Barry K.W."/>
            <person name="Bougher N.L."/>
            <person name="Buchanan P."/>
            <person name="Buyck B."/>
            <person name="Bense V."/>
            <person name="Catcheside P."/>
            <person name="Chovatia M."/>
            <person name="Cooper J."/>
            <person name="Damon W."/>
            <person name="Desjardin D."/>
            <person name="Finy P."/>
            <person name="Geml J."/>
            <person name="Haridas S."/>
            <person name="Hughes K."/>
            <person name="Justo A."/>
            <person name="Karasinski D."/>
            <person name="Kautmanova I."/>
            <person name="Kiss B."/>
            <person name="Kocsube S."/>
            <person name="Kotiranta H."/>
            <person name="LaButti K.M."/>
            <person name="Lechner B.E."/>
            <person name="Liimatainen K."/>
            <person name="Lipzen A."/>
            <person name="Lukacs Z."/>
            <person name="Mihaltcheva S."/>
            <person name="Morgado L.N."/>
            <person name="Niskanen T."/>
            <person name="Noordeloos M.E."/>
            <person name="Ohm R.A."/>
            <person name="Ortiz-Santana B."/>
            <person name="Ovrebo C."/>
            <person name="Racz N."/>
            <person name="Riley R."/>
            <person name="Savchenko A."/>
            <person name="Shiryaev A."/>
            <person name="Soop K."/>
            <person name="Spirin V."/>
            <person name="Szebenyi C."/>
            <person name="Tomsovsky M."/>
            <person name="Tulloss R.E."/>
            <person name="Uehling J."/>
            <person name="Grigoriev I.V."/>
            <person name="Vagvolgyi C."/>
            <person name="Papp T."/>
            <person name="Martin F.M."/>
            <person name="Miettinen O."/>
            <person name="Hibbett D.S."/>
            <person name="Nagy L.G."/>
        </authorList>
    </citation>
    <scope>NUCLEOTIDE SEQUENCE [LARGE SCALE GENOMIC DNA]</scope>
    <source>
        <strain evidence="2 3">CBS 166.37</strain>
    </source>
</reference>
<keyword evidence="3" id="KW-1185">Reference proteome</keyword>
<feature type="region of interest" description="Disordered" evidence="1">
    <location>
        <begin position="311"/>
        <end position="471"/>
    </location>
</feature>
<feature type="compositionally biased region" description="Low complexity" evidence="1">
    <location>
        <begin position="139"/>
        <end position="150"/>
    </location>
</feature>
<dbReference type="AlphaFoldDB" id="A0A5C3LZ78"/>
<feature type="region of interest" description="Disordered" evidence="1">
    <location>
        <begin position="138"/>
        <end position="165"/>
    </location>
</feature>
<feature type="compositionally biased region" description="Acidic residues" evidence="1">
    <location>
        <begin position="151"/>
        <end position="165"/>
    </location>
</feature>
<feature type="compositionally biased region" description="Low complexity" evidence="1">
    <location>
        <begin position="419"/>
        <end position="452"/>
    </location>
</feature>
<gene>
    <name evidence="2" type="ORF">BDQ12DRAFT_723938</name>
</gene>
<feature type="compositionally biased region" description="Polar residues" evidence="1">
    <location>
        <begin position="72"/>
        <end position="85"/>
    </location>
</feature>
<name>A0A5C3LZ78_9AGAR</name>
<dbReference type="Proteomes" id="UP000308652">
    <property type="component" value="Unassembled WGS sequence"/>
</dbReference>
<proteinExistence type="predicted"/>
<evidence type="ECO:0000313" key="2">
    <source>
        <dbReference type="EMBL" id="TFK37867.1"/>
    </source>
</evidence>
<accession>A0A5C3LZ78</accession>
<protein>
    <submittedName>
        <fullName evidence="2">Uncharacterized protein</fullName>
    </submittedName>
</protein>
<sequence length="528" mass="58351">MAYNPKSLYTDMARHIYKKKQTSPCNACTLVEEVVVLGVAFNMTVKDTLLSVYETAGKLEQPFQLPPVDVSTLPTDTTSPQSNAKTDFENGGCVLRSTCTNFLQHHTDAEPCSRSDSEGALLTPASLSTQLAGLSDTMSSLSSLENSSESNVEDEEPLPPLLDEDSSDEEFIVPTKTCTLISALINDDVKEVTKFFPSWFNLSDDEDSLGPIPDDWELLVLNIPILPELNKVNLELYSELLTSFLFPLDSNASEMDDYYAVDSDDEAECLQLAIENSLSSHKEANSNRRVSSSVKVLSMAVIVKVVSDEEAPPIASTSGQNRQPRTKDGSKHPETEWKSKEKTSPKLDKGKMVDPNERGPGYSEFTNLFETKRKHKQPTPKEYKLDNTPMDFKRDSSEIPSRGWFQATTVRPDTLNKGSPLSLSDSSLSNESSSDSESMTSLSSSSSLSNSSDYNQKKSKKSKTCWANSSTSGPILSTTTNYQVPPTQVISNIPHYHPYAITTTYQDCQHISKHDHTPHPSQGYYTQP</sequence>
<evidence type="ECO:0000256" key="1">
    <source>
        <dbReference type="SAM" id="MobiDB-lite"/>
    </source>
</evidence>
<feature type="compositionally biased region" description="Basic and acidic residues" evidence="1">
    <location>
        <begin position="379"/>
        <end position="397"/>
    </location>
</feature>
<organism evidence="2 3">
    <name type="scientific">Crucibulum laeve</name>
    <dbReference type="NCBI Taxonomy" id="68775"/>
    <lineage>
        <taxon>Eukaryota</taxon>
        <taxon>Fungi</taxon>
        <taxon>Dikarya</taxon>
        <taxon>Basidiomycota</taxon>
        <taxon>Agaricomycotina</taxon>
        <taxon>Agaricomycetes</taxon>
        <taxon>Agaricomycetidae</taxon>
        <taxon>Agaricales</taxon>
        <taxon>Agaricineae</taxon>
        <taxon>Nidulariaceae</taxon>
        <taxon>Crucibulum</taxon>
    </lineage>
</organism>
<evidence type="ECO:0000313" key="3">
    <source>
        <dbReference type="Proteomes" id="UP000308652"/>
    </source>
</evidence>
<feature type="compositionally biased region" description="Basic and acidic residues" evidence="1">
    <location>
        <begin position="325"/>
        <end position="357"/>
    </location>
</feature>
<feature type="region of interest" description="Disordered" evidence="1">
    <location>
        <begin position="67"/>
        <end position="87"/>
    </location>
</feature>